<evidence type="ECO:0000313" key="1">
    <source>
        <dbReference type="EMBL" id="MFD2969278.1"/>
    </source>
</evidence>
<proteinExistence type="predicted"/>
<name>A0ABW6BJ09_9SPHI</name>
<accession>A0ABW6BJ09</accession>
<keyword evidence="2" id="KW-1185">Reference proteome</keyword>
<dbReference type="EMBL" id="JBHUPB010000012">
    <property type="protein sequence ID" value="MFD2969278.1"/>
    <property type="molecule type" value="Genomic_DNA"/>
</dbReference>
<dbReference type="Proteomes" id="UP001597525">
    <property type="component" value="Unassembled WGS sequence"/>
</dbReference>
<dbReference type="RefSeq" id="WP_320186491.1">
    <property type="nucleotide sequence ID" value="NZ_CP138332.1"/>
</dbReference>
<evidence type="ECO:0008006" key="3">
    <source>
        <dbReference type="Google" id="ProtNLM"/>
    </source>
</evidence>
<dbReference type="PROSITE" id="PS51257">
    <property type="entry name" value="PROKAR_LIPOPROTEIN"/>
    <property type="match status" value="1"/>
</dbReference>
<sequence length="232" mass="27055">MNTKNTTLIHMLFLPIYVLFFSCQERNSQSSTTSQEAVHTTSEIQQKESIQVDKIALNQQLDTLLKSFRMTKDDNSNATYNINMDYEEFAFDNSNTFTFKSLEIGEIESLVVYYMKTTGEAFCYELEVQNNPQCKALYSAYSTTLGEKTFDKKIESTKDRPIFLDENGEQETDHIIQELTKVVDRDKHSTYYLIYKENLTSKENKLTVIAISDSSEKRDEWVKFRSLDMVFE</sequence>
<evidence type="ECO:0000313" key="2">
    <source>
        <dbReference type="Proteomes" id="UP001597525"/>
    </source>
</evidence>
<organism evidence="1 2">
    <name type="scientific">Sphingobacterium bambusae</name>
    <dbReference type="NCBI Taxonomy" id="662858"/>
    <lineage>
        <taxon>Bacteria</taxon>
        <taxon>Pseudomonadati</taxon>
        <taxon>Bacteroidota</taxon>
        <taxon>Sphingobacteriia</taxon>
        <taxon>Sphingobacteriales</taxon>
        <taxon>Sphingobacteriaceae</taxon>
        <taxon>Sphingobacterium</taxon>
    </lineage>
</organism>
<protein>
    <recommendedName>
        <fullName evidence="3">Lipoprotein</fullName>
    </recommendedName>
</protein>
<gene>
    <name evidence="1" type="ORF">ACFS7Y_17925</name>
</gene>
<reference evidence="2" key="1">
    <citation type="journal article" date="2019" name="Int. J. Syst. Evol. Microbiol.">
        <title>The Global Catalogue of Microorganisms (GCM) 10K type strain sequencing project: providing services to taxonomists for standard genome sequencing and annotation.</title>
        <authorList>
            <consortium name="The Broad Institute Genomics Platform"/>
            <consortium name="The Broad Institute Genome Sequencing Center for Infectious Disease"/>
            <person name="Wu L."/>
            <person name="Ma J."/>
        </authorList>
    </citation>
    <scope>NUCLEOTIDE SEQUENCE [LARGE SCALE GENOMIC DNA]</scope>
    <source>
        <strain evidence="2">KCTC 22814</strain>
    </source>
</reference>
<comment type="caution">
    <text evidence="1">The sequence shown here is derived from an EMBL/GenBank/DDBJ whole genome shotgun (WGS) entry which is preliminary data.</text>
</comment>